<keyword evidence="4" id="KW-1185">Reference proteome</keyword>
<dbReference type="InterPro" id="IPR029058">
    <property type="entry name" value="AB_hydrolase_fold"/>
</dbReference>
<keyword evidence="2" id="KW-0732">Signal</keyword>
<dbReference type="Proteomes" id="UP000008711">
    <property type="component" value="Unassembled WGS sequence"/>
</dbReference>
<dbReference type="AlphaFoldDB" id="A0A0Q5WAU1"/>
<dbReference type="OrthoDB" id="8183961at2759"/>
<dbReference type="EC" id="3.1.1.1" evidence="3"/>
<reference evidence="3 4" key="1">
    <citation type="journal article" date="2007" name="Nature">
        <title>Evolution of genes and genomes on the Drosophila phylogeny.</title>
        <authorList>
            <consortium name="Drosophila 12 Genomes Consortium"/>
            <person name="Clark A.G."/>
            <person name="Eisen M.B."/>
            <person name="Smith D.R."/>
            <person name="Bergman C.M."/>
            <person name="Oliver B."/>
            <person name="Markow T.A."/>
            <person name="Kaufman T.C."/>
            <person name="Kellis M."/>
            <person name="Gelbart W."/>
            <person name="Iyer V.N."/>
            <person name="Pollard D.A."/>
            <person name="Sackton T.B."/>
            <person name="Larracuente A.M."/>
            <person name="Singh N.D."/>
            <person name="Abad J.P."/>
            <person name="Abt D.N."/>
            <person name="Adryan B."/>
            <person name="Aguade M."/>
            <person name="Akashi H."/>
            <person name="Anderson W.W."/>
            <person name="Aquadro C.F."/>
            <person name="Ardell D.H."/>
            <person name="Arguello R."/>
            <person name="Artieri C.G."/>
            <person name="Barbash D.A."/>
            <person name="Barker D."/>
            <person name="Barsanti P."/>
            <person name="Batterham P."/>
            <person name="Batzoglou S."/>
            <person name="Begun D."/>
            <person name="Bhutkar A."/>
            <person name="Blanco E."/>
            <person name="Bosak S.A."/>
            <person name="Bradley R.K."/>
            <person name="Brand A.D."/>
            <person name="Brent M.R."/>
            <person name="Brooks A.N."/>
            <person name="Brown R.H."/>
            <person name="Butlin R.K."/>
            <person name="Caggese C."/>
            <person name="Calvi B.R."/>
            <person name="Bernardo de Carvalho A."/>
            <person name="Caspi A."/>
            <person name="Castrezana S."/>
            <person name="Celniker S.E."/>
            <person name="Chang J.L."/>
            <person name="Chapple C."/>
            <person name="Chatterji S."/>
            <person name="Chinwalla A."/>
            <person name="Civetta A."/>
            <person name="Clifton S.W."/>
            <person name="Comeron J.M."/>
            <person name="Costello J.C."/>
            <person name="Coyne J.A."/>
            <person name="Daub J."/>
            <person name="David R.G."/>
            <person name="Delcher A.L."/>
            <person name="Delehaunty K."/>
            <person name="Do C.B."/>
            <person name="Ebling H."/>
            <person name="Edwards K."/>
            <person name="Eickbush T."/>
            <person name="Evans J.D."/>
            <person name="Filipski A."/>
            <person name="Findeiss S."/>
            <person name="Freyhult E."/>
            <person name="Fulton L."/>
            <person name="Fulton R."/>
            <person name="Garcia A.C."/>
            <person name="Gardiner A."/>
            <person name="Garfield D.A."/>
            <person name="Garvin B.E."/>
            <person name="Gibson G."/>
            <person name="Gilbert D."/>
            <person name="Gnerre S."/>
            <person name="Godfrey J."/>
            <person name="Good R."/>
            <person name="Gotea V."/>
            <person name="Gravely B."/>
            <person name="Greenberg A.J."/>
            <person name="Griffiths-Jones S."/>
            <person name="Gross S."/>
            <person name="Guigo R."/>
            <person name="Gustafson E.A."/>
            <person name="Haerty W."/>
            <person name="Hahn M.W."/>
            <person name="Halligan D.L."/>
            <person name="Halpern A.L."/>
            <person name="Halter G.M."/>
            <person name="Han M.V."/>
            <person name="Heger A."/>
            <person name="Hillier L."/>
            <person name="Hinrichs A.S."/>
            <person name="Holmes I."/>
            <person name="Hoskins R.A."/>
            <person name="Hubisz M.J."/>
            <person name="Hultmark D."/>
            <person name="Huntley M.A."/>
            <person name="Jaffe D.B."/>
            <person name="Jagadeeshan S."/>
            <person name="Jeck W.R."/>
            <person name="Johnson J."/>
            <person name="Jones C.D."/>
            <person name="Jordan W.C."/>
            <person name="Karpen G.H."/>
            <person name="Kataoka E."/>
            <person name="Keightley P.D."/>
            <person name="Kheradpour P."/>
            <person name="Kirkness E.F."/>
            <person name="Koerich L.B."/>
            <person name="Kristiansen K."/>
            <person name="Kudrna D."/>
            <person name="Kulathinal R.J."/>
            <person name="Kumar S."/>
            <person name="Kwok R."/>
            <person name="Lander E."/>
            <person name="Langley C.H."/>
            <person name="Lapoint R."/>
            <person name="Lazzaro B.P."/>
            <person name="Lee S.J."/>
            <person name="Levesque L."/>
            <person name="Li R."/>
            <person name="Lin C.F."/>
            <person name="Lin M.F."/>
            <person name="Lindblad-Toh K."/>
            <person name="Llopart A."/>
            <person name="Long M."/>
            <person name="Low L."/>
            <person name="Lozovsky E."/>
            <person name="Lu J."/>
            <person name="Luo M."/>
            <person name="Machado C.A."/>
            <person name="Makalowski W."/>
            <person name="Marzo M."/>
            <person name="Matsuda M."/>
            <person name="Matzkin L."/>
            <person name="McAllister B."/>
            <person name="McBride C.S."/>
            <person name="McKernan B."/>
            <person name="McKernan K."/>
            <person name="Mendez-Lago M."/>
            <person name="Minx P."/>
            <person name="Mollenhauer M.U."/>
            <person name="Montooth K."/>
            <person name="Mount S.M."/>
            <person name="Mu X."/>
            <person name="Myers E."/>
            <person name="Negre B."/>
            <person name="Newfeld S."/>
            <person name="Nielsen R."/>
            <person name="Noor M.A."/>
            <person name="O'Grady P."/>
            <person name="Pachter L."/>
            <person name="Papaceit M."/>
            <person name="Parisi M.J."/>
            <person name="Parisi M."/>
            <person name="Parts L."/>
            <person name="Pedersen J.S."/>
            <person name="Pesole G."/>
            <person name="Phillippy A.M."/>
            <person name="Ponting C.P."/>
            <person name="Pop M."/>
            <person name="Porcelli D."/>
            <person name="Powell J.R."/>
            <person name="Prohaska S."/>
            <person name="Pruitt K."/>
            <person name="Puig M."/>
            <person name="Quesneville H."/>
            <person name="Ram K.R."/>
            <person name="Rand D."/>
            <person name="Rasmussen M.D."/>
            <person name="Reed L.K."/>
            <person name="Reenan R."/>
            <person name="Reily A."/>
            <person name="Remington K.A."/>
            <person name="Rieger T.T."/>
            <person name="Ritchie M.G."/>
            <person name="Robin C."/>
            <person name="Rogers Y.H."/>
            <person name="Rohde C."/>
            <person name="Rozas J."/>
            <person name="Rubenfield M.J."/>
            <person name="Ruiz A."/>
            <person name="Russo S."/>
            <person name="Salzberg S.L."/>
            <person name="Sanchez-Gracia A."/>
            <person name="Saranga D.J."/>
            <person name="Sato H."/>
            <person name="Schaeffer S.W."/>
            <person name="Schatz M.C."/>
            <person name="Schlenke T."/>
            <person name="Schwartz R."/>
            <person name="Segarra C."/>
            <person name="Singh R.S."/>
            <person name="Sirot L."/>
            <person name="Sirota M."/>
            <person name="Sisneros N.B."/>
            <person name="Smith C.D."/>
            <person name="Smith T.F."/>
            <person name="Spieth J."/>
            <person name="Stage D.E."/>
            <person name="Stark A."/>
            <person name="Stephan W."/>
            <person name="Strausberg R.L."/>
            <person name="Strempel S."/>
            <person name="Sturgill D."/>
            <person name="Sutton G."/>
            <person name="Sutton G.G."/>
            <person name="Tao W."/>
            <person name="Teichmann S."/>
            <person name="Tobari Y.N."/>
            <person name="Tomimura Y."/>
            <person name="Tsolas J.M."/>
            <person name="Valente V.L."/>
            <person name="Venter E."/>
            <person name="Venter J.C."/>
            <person name="Vicario S."/>
            <person name="Vieira F.G."/>
            <person name="Vilella A.J."/>
            <person name="Villasante A."/>
            <person name="Walenz B."/>
            <person name="Wang J."/>
            <person name="Wasserman M."/>
            <person name="Watts T."/>
            <person name="Wilson D."/>
            <person name="Wilson R.K."/>
            <person name="Wing R.A."/>
            <person name="Wolfner M.F."/>
            <person name="Wong A."/>
            <person name="Wong G.K."/>
            <person name="Wu C.I."/>
            <person name="Wu G."/>
            <person name="Yamamoto D."/>
            <person name="Yang H.P."/>
            <person name="Yang S.P."/>
            <person name="Yorke J.A."/>
            <person name="Yoshida K."/>
            <person name="Zdobnov E."/>
            <person name="Zhang P."/>
            <person name="Zhang Y."/>
            <person name="Zimin A.V."/>
            <person name="Baldwin J."/>
            <person name="Abdouelleil A."/>
            <person name="Abdulkadir J."/>
            <person name="Abebe A."/>
            <person name="Abera B."/>
            <person name="Abreu J."/>
            <person name="Acer S.C."/>
            <person name="Aftuck L."/>
            <person name="Alexander A."/>
            <person name="An P."/>
            <person name="Anderson E."/>
            <person name="Anderson S."/>
            <person name="Arachi H."/>
            <person name="Azer M."/>
            <person name="Bachantsang P."/>
            <person name="Barry A."/>
            <person name="Bayul T."/>
            <person name="Berlin A."/>
            <person name="Bessette D."/>
            <person name="Bloom T."/>
            <person name="Blye J."/>
            <person name="Boguslavskiy L."/>
            <person name="Bonnet C."/>
            <person name="Boukhgalter B."/>
            <person name="Bourzgui I."/>
            <person name="Brown A."/>
            <person name="Cahill P."/>
            <person name="Channer S."/>
            <person name="Cheshatsang Y."/>
            <person name="Chuda L."/>
            <person name="Citroen M."/>
            <person name="Collymore A."/>
            <person name="Cooke P."/>
            <person name="Costello M."/>
            <person name="D'Aco K."/>
            <person name="Daza R."/>
            <person name="De Haan G."/>
            <person name="DeGray S."/>
            <person name="DeMaso C."/>
            <person name="Dhargay N."/>
            <person name="Dooley K."/>
            <person name="Dooley E."/>
            <person name="Doricent M."/>
            <person name="Dorje P."/>
            <person name="Dorjee K."/>
            <person name="Dupes A."/>
            <person name="Elong R."/>
            <person name="Falk J."/>
            <person name="Farina A."/>
            <person name="Faro S."/>
            <person name="Ferguson D."/>
            <person name="Fisher S."/>
            <person name="Foley C.D."/>
            <person name="Franke A."/>
            <person name="Friedrich D."/>
            <person name="Gadbois L."/>
            <person name="Gearin G."/>
            <person name="Gearin C.R."/>
            <person name="Giannoukos G."/>
            <person name="Goode T."/>
            <person name="Graham J."/>
            <person name="Grandbois E."/>
            <person name="Grewal S."/>
            <person name="Gyaltsen K."/>
            <person name="Hafez N."/>
            <person name="Hagos B."/>
            <person name="Hall J."/>
            <person name="Henson C."/>
            <person name="Hollinger A."/>
            <person name="Honan T."/>
            <person name="Huard M.D."/>
            <person name="Hughes L."/>
            <person name="Hurhula B."/>
            <person name="Husby M.E."/>
            <person name="Kamat A."/>
            <person name="Kanga B."/>
            <person name="Kashin S."/>
            <person name="Khazanovich D."/>
            <person name="Kisner P."/>
            <person name="Lance K."/>
            <person name="Lara M."/>
            <person name="Lee W."/>
            <person name="Lennon N."/>
            <person name="Letendre F."/>
            <person name="LeVine R."/>
            <person name="Lipovsky A."/>
            <person name="Liu X."/>
            <person name="Liu J."/>
            <person name="Liu S."/>
            <person name="Lokyitsang T."/>
            <person name="Lokyitsang Y."/>
            <person name="Lubonja R."/>
            <person name="Lui A."/>
            <person name="MacDonald P."/>
            <person name="Magnisalis V."/>
            <person name="Maru K."/>
            <person name="Matthews C."/>
            <person name="McCusker W."/>
            <person name="McDonough S."/>
            <person name="Mehta T."/>
            <person name="Meldrim J."/>
            <person name="Meneus L."/>
            <person name="Mihai O."/>
            <person name="Mihalev A."/>
            <person name="Mihova T."/>
            <person name="Mittelman R."/>
            <person name="Mlenga V."/>
            <person name="Montmayeur A."/>
            <person name="Mulrain L."/>
            <person name="Navidi A."/>
            <person name="Naylor J."/>
            <person name="Negash T."/>
            <person name="Nguyen T."/>
            <person name="Nguyen N."/>
            <person name="Nicol R."/>
            <person name="Norbu C."/>
            <person name="Norbu N."/>
            <person name="Novod N."/>
            <person name="O'Neill B."/>
            <person name="Osman S."/>
            <person name="Markiewicz E."/>
            <person name="Oyono O.L."/>
            <person name="Patti C."/>
            <person name="Phunkhang P."/>
            <person name="Pierre F."/>
            <person name="Priest M."/>
            <person name="Raghuraman S."/>
            <person name="Rege F."/>
            <person name="Reyes R."/>
            <person name="Rise C."/>
            <person name="Rogov P."/>
            <person name="Ross K."/>
            <person name="Ryan E."/>
            <person name="Settipalli S."/>
            <person name="Shea T."/>
            <person name="Sherpa N."/>
            <person name="Shi L."/>
            <person name="Shih D."/>
            <person name="Sparrow T."/>
            <person name="Spaulding J."/>
            <person name="Stalker J."/>
            <person name="Stange-Thomann N."/>
            <person name="Stavropoulos S."/>
            <person name="Stone C."/>
            <person name="Strader C."/>
            <person name="Tesfaye S."/>
            <person name="Thomson T."/>
            <person name="Thoulutsang Y."/>
            <person name="Thoulutsang D."/>
            <person name="Topham K."/>
            <person name="Topping I."/>
            <person name="Tsamla T."/>
            <person name="Vassiliev H."/>
            <person name="Vo A."/>
            <person name="Wangchuk T."/>
            <person name="Wangdi T."/>
            <person name="Weiand M."/>
            <person name="Wilkinson J."/>
            <person name="Wilson A."/>
            <person name="Yadav S."/>
            <person name="Young G."/>
            <person name="Yu Q."/>
            <person name="Zembek L."/>
            <person name="Zhong D."/>
            <person name="Zimmer A."/>
            <person name="Zwirko Z."/>
            <person name="Jaffe D.B."/>
            <person name="Alvarez P."/>
            <person name="Brockman W."/>
            <person name="Butler J."/>
            <person name="Chin C."/>
            <person name="Gnerre S."/>
            <person name="Grabherr M."/>
            <person name="Kleber M."/>
            <person name="Mauceli E."/>
            <person name="MacCallum I."/>
        </authorList>
    </citation>
    <scope>NUCLEOTIDE SEQUENCE [LARGE SCALE GENOMIC DNA]</scope>
    <source>
        <strain evidence="3 4">TSC#14021-0224.01</strain>
    </source>
</reference>
<dbReference type="GO" id="GO:0106435">
    <property type="term" value="F:carboxylesterase activity"/>
    <property type="evidence" value="ECO:0007669"/>
    <property type="project" value="UniProtKB-EC"/>
</dbReference>
<feature type="region of interest" description="Disordered" evidence="1">
    <location>
        <begin position="166"/>
        <end position="187"/>
    </location>
</feature>
<accession>A0A0Q5WAU1</accession>
<dbReference type="EC" id="3.1.1.-" evidence="3"/>
<reference evidence="3 4" key="2">
    <citation type="journal article" date="2008" name="Bioinformatics">
        <title>Assembly reconciliation.</title>
        <authorList>
            <person name="Zimin A.V."/>
            <person name="Smith D.R."/>
            <person name="Sutton G."/>
            <person name="Yorke J.A."/>
        </authorList>
    </citation>
    <scope>NUCLEOTIDE SEQUENCE [LARGE SCALE GENOMIC DNA]</scope>
    <source>
        <strain evidence="3 4">TSC#14021-0224.01</strain>
    </source>
</reference>
<keyword evidence="3" id="KW-0378">Hydrolase</keyword>
<organism evidence="3 4">
    <name type="scientific">Drosophila erecta</name>
    <name type="common">Fruit fly</name>
    <dbReference type="NCBI Taxonomy" id="7220"/>
    <lineage>
        <taxon>Eukaryota</taxon>
        <taxon>Metazoa</taxon>
        <taxon>Ecdysozoa</taxon>
        <taxon>Arthropoda</taxon>
        <taxon>Hexapoda</taxon>
        <taxon>Insecta</taxon>
        <taxon>Pterygota</taxon>
        <taxon>Neoptera</taxon>
        <taxon>Endopterygota</taxon>
        <taxon>Diptera</taxon>
        <taxon>Brachycera</taxon>
        <taxon>Muscomorpha</taxon>
        <taxon>Ephydroidea</taxon>
        <taxon>Drosophilidae</taxon>
        <taxon>Drosophila</taxon>
        <taxon>Sophophora</taxon>
    </lineage>
</organism>
<evidence type="ECO:0000313" key="3">
    <source>
        <dbReference type="EMBL" id="KQS70592.1"/>
    </source>
</evidence>
<dbReference type="SUPFAM" id="SSF53474">
    <property type="entry name" value="alpha/beta-Hydrolases"/>
    <property type="match status" value="1"/>
</dbReference>
<feature type="signal peptide" evidence="2">
    <location>
        <begin position="1"/>
        <end position="19"/>
    </location>
</feature>
<evidence type="ECO:0000256" key="2">
    <source>
        <dbReference type="SAM" id="SignalP"/>
    </source>
</evidence>
<evidence type="ECO:0000313" key="4">
    <source>
        <dbReference type="Proteomes" id="UP000008711"/>
    </source>
</evidence>
<protein>
    <submittedName>
        <fullName evidence="3">Uncharacterized protein, isoform B</fullName>
        <ecNumber evidence="3">3.1.1.-</ecNumber>
        <ecNumber evidence="3">3.1.1.1</ecNumber>
    </submittedName>
</protein>
<feature type="chain" id="PRO_5006266625" evidence="2">
    <location>
        <begin position="20"/>
        <end position="326"/>
    </location>
</feature>
<proteinExistence type="predicted"/>
<dbReference type="EMBL" id="CH954177">
    <property type="protein sequence ID" value="KQS70592.1"/>
    <property type="molecule type" value="Genomic_DNA"/>
</dbReference>
<evidence type="ECO:0000256" key="1">
    <source>
        <dbReference type="SAM" id="MobiDB-lite"/>
    </source>
</evidence>
<sequence length="326" mass="37061">MKQIVVLCIFSLFAKDAQTLLLSQMDWKNLRNSGALDLNVLRCFLRDKNYCPSPHIDHRLYAPNGPRRGIPLNVKNPMSLYKGGFSKHRETVFIIHGFNGTAIDIHLQFLRDGDLLIPRFQCHHSGLATSDPLSVLPPLANQHQINGAVHRSNLRLSHPLRSCSGADHMRGSLPGRPHLRHDQQPLDAETVPHHWIGSRTASNRAHEEQQVPVVHRRCQRYPGDPHQCRIPGPRGQLRAPQLLRQRWTHPAVLQRKSNQKISVLALLEHLLLGHCHVQAQEVHGSAVSQWLPESQWIQEAASKWKSESLRVRLAAKGVPHRQRCPR</sequence>
<name>A0A0Q5WAU1_DROER</name>
<gene>
    <name evidence="3" type="primary">Dere\GG23668</name>
    <name evidence="3" type="synonym">dere_GLEANR_8469</name>
    <name evidence="3" type="synonym">GG23668</name>
    <name evidence="3" type="ORF">Dere_GG23668</name>
</gene>